<evidence type="ECO:0000313" key="3">
    <source>
        <dbReference type="Proteomes" id="UP000267249"/>
    </source>
</evidence>
<keyword evidence="1" id="KW-0812">Transmembrane</keyword>
<gene>
    <name evidence="2" type="ORF">DOP62_13415</name>
</gene>
<dbReference type="EMBL" id="CP030139">
    <property type="protein sequence ID" value="WVS92276.1"/>
    <property type="molecule type" value="Genomic_DNA"/>
</dbReference>
<proteinExistence type="predicted"/>
<keyword evidence="1" id="KW-0472">Membrane</keyword>
<evidence type="ECO:0000313" key="2">
    <source>
        <dbReference type="EMBL" id="WVS92276.1"/>
    </source>
</evidence>
<keyword evidence="1" id="KW-1133">Transmembrane helix</keyword>
<dbReference type="Proteomes" id="UP000267249">
    <property type="component" value="Chromosome"/>
</dbReference>
<name>A0AAQ3MB84_SYNEL</name>
<evidence type="ECO:0000256" key="1">
    <source>
        <dbReference type="SAM" id="Phobius"/>
    </source>
</evidence>
<dbReference type="RefSeq" id="WP_208673548.1">
    <property type="nucleotide sequence ID" value="NZ_CP030139.2"/>
</dbReference>
<protein>
    <submittedName>
        <fullName evidence="2">Uncharacterized protein</fullName>
    </submittedName>
</protein>
<organism evidence="2 3">
    <name type="scientific">Synechococcus elongatus PCC 11801</name>
    <dbReference type="NCBI Taxonomy" id="2219813"/>
    <lineage>
        <taxon>Bacteria</taxon>
        <taxon>Bacillati</taxon>
        <taxon>Cyanobacteriota</taxon>
        <taxon>Cyanophyceae</taxon>
        <taxon>Synechococcales</taxon>
        <taxon>Synechococcaceae</taxon>
        <taxon>Synechococcus</taxon>
    </lineage>
</organism>
<feature type="transmembrane region" description="Helical" evidence="1">
    <location>
        <begin position="12"/>
        <end position="29"/>
    </location>
</feature>
<accession>A0AAQ3MB84</accession>
<reference evidence="2 3" key="1">
    <citation type="journal article" date="2018" name="Sci. Rep.">
        <title>Genome Features and Biochemical Characteristics of a Robust, Fast Growing and Naturally Transformable Cyanobacterium Synechococcus elongatus PCC 11801 Isolated from India.</title>
        <authorList>
            <person name="Jaiswal D."/>
            <person name="Sengupta A."/>
            <person name="Sohoni S."/>
            <person name="Sengupta S."/>
            <person name="Phadnavis A.G."/>
            <person name="Pakrasi H.B."/>
            <person name="Wangikar P.P."/>
        </authorList>
    </citation>
    <scope>NUCLEOTIDE SEQUENCE [LARGE SCALE GENOMIC DNA]</scope>
    <source>
        <strain evidence="2 3">PCC 11801</strain>
    </source>
</reference>
<sequence length="48" mass="5554">MQPPDQLRDRCWTMVVTSLALVAISVWSWQSRPQTEEPPVDVTLEQTQ</sequence>
<dbReference type="AlphaFoldDB" id="A0AAQ3MB84"/>